<dbReference type="InterPro" id="IPR011990">
    <property type="entry name" value="TPR-like_helical_dom_sf"/>
</dbReference>
<feature type="chain" id="PRO_5006390855" description="Sel1 repeat family protein" evidence="1">
    <location>
        <begin position="25"/>
        <end position="259"/>
    </location>
</feature>
<reference evidence="2 3" key="1">
    <citation type="submission" date="2015-10" db="EMBL/GenBank/DDBJ databases">
        <title>Genome sequencing and analysis of members of genus Stenotrophomonas.</title>
        <authorList>
            <person name="Patil P.P."/>
            <person name="Midha S."/>
            <person name="Patil P.B."/>
        </authorList>
    </citation>
    <scope>NUCLEOTIDE SEQUENCE [LARGE SCALE GENOMIC DNA]</scope>
    <source>
        <strain evidence="2 3">JCM 9942</strain>
    </source>
</reference>
<dbReference type="Gene3D" id="1.25.40.10">
    <property type="entry name" value="Tetratricopeptide repeat domain"/>
    <property type="match status" value="1"/>
</dbReference>
<evidence type="ECO:0000256" key="1">
    <source>
        <dbReference type="SAM" id="SignalP"/>
    </source>
</evidence>
<proteinExistence type="predicted"/>
<organism evidence="2 3">
    <name type="scientific">Stenotrophomonas pictorum JCM 9942</name>
    <dbReference type="NCBI Taxonomy" id="1236960"/>
    <lineage>
        <taxon>Bacteria</taxon>
        <taxon>Pseudomonadati</taxon>
        <taxon>Pseudomonadota</taxon>
        <taxon>Gammaproteobacteria</taxon>
        <taxon>Lysobacterales</taxon>
        <taxon>Lysobacteraceae</taxon>
        <taxon>Stenotrophomonas</taxon>
    </lineage>
</organism>
<evidence type="ECO:0000313" key="2">
    <source>
        <dbReference type="EMBL" id="KRG44521.1"/>
    </source>
</evidence>
<evidence type="ECO:0008006" key="4">
    <source>
        <dbReference type="Google" id="ProtNLM"/>
    </source>
</evidence>
<dbReference type="Proteomes" id="UP000050836">
    <property type="component" value="Unassembled WGS sequence"/>
</dbReference>
<dbReference type="SUPFAM" id="SSF81901">
    <property type="entry name" value="HCP-like"/>
    <property type="match status" value="1"/>
</dbReference>
<dbReference type="EMBL" id="LLXS01000007">
    <property type="protein sequence ID" value="KRG44521.1"/>
    <property type="molecule type" value="Genomic_DNA"/>
</dbReference>
<dbReference type="RefSeq" id="WP_054659741.1">
    <property type="nucleotide sequence ID" value="NZ_LLXS01000007.1"/>
</dbReference>
<accession>A0A0R0AJB3</accession>
<feature type="signal peptide" evidence="1">
    <location>
        <begin position="1"/>
        <end position="24"/>
    </location>
</feature>
<keyword evidence="1" id="KW-0732">Signal</keyword>
<gene>
    <name evidence="2" type="ORF">ARC78_05075</name>
</gene>
<name>A0A0R0AJB3_9GAMM</name>
<evidence type="ECO:0000313" key="3">
    <source>
        <dbReference type="Proteomes" id="UP000050836"/>
    </source>
</evidence>
<dbReference type="AlphaFoldDB" id="A0A0R0AJB3"/>
<comment type="caution">
    <text evidence="2">The sequence shown here is derived from an EMBL/GenBank/DDBJ whole genome shotgun (WGS) entry which is preliminary data.</text>
</comment>
<keyword evidence="3" id="KW-1185">Reference proteome</keyword>
<sequence>MPSVRPVVATLLLACLVAPPPLTAADSEGPSIHMDEDLLMAGLANSHGDLYFRRTAQLSLEAGRNDQAMRQLKRAAHFADKPSQALVAEILWNGSHGQPQDRPAAYAWMDLAAERGYPELLRLREAYWAALSPAEQAQALAVGRKLYERYGDEVSRPRLARQLRRQANKVAGSNTGFAGGVTILALSPGGSGVRRAAASPGMEGDNFAPVVTIAGSRFYAPHYWKPELYFQHQDRNWRVGVSEQRLGSTEVGPLTPVKR</sequence>
<protein>
    <recommendedName>
        <fullName evidence="4">Sel1 repeat family protein</fullName>
    </recommendedName>
</protein>